<evidence type="ECO:0000313" key="8">
    <source>
        <dbReference type="EMBL" id="TDO43419.1"/>
    </source>
</evidence>
<proteinExistence type="predicted"/>
<dbReference type="InterPro" id="IPR016795">
    <property type="entry name" value="UCP021697"/>
</dbReference>
<name>A0A4R6K2N4_9ACTN</name>
<keyword evidence="3 6" id="KW-0812">Transmembrane</keyword>
<sequence length="155" mass="16362">MASTPENGTGPTEEFRYAGSRLGLPEQGSGSVAGWGRRVLALFLDWVIAGLVASAITGRPMWAGGNDYTTTQLVVFFAMTALLVGLAGATIGHRVCGLRVITTRPQSATTYTAQPGLLSGALRAFLVCLVIPAVVYDRDRRGLHDQAASTVVVKR</sequence>
<evidence type="ECO:0000256" key="6">
    <source>
        <dbReference type="SAM" id="Phobius"/>
    </source>
</evidence>
<dbReference type="PANTHER" id="PTHR36115:SF6">
    <property type="entry name" value="PROLINE-RICH ANTIGEN HOMOLOG"/>
    <property type="match status" value="1"/>
</dbReference>
<organism evidence="8 9">
    <name type="scientific">Kribbella caucasensis</name>
    <dbReference type="NCBI Taxonomy" id="2512215"/>
    <lineage>
        <taxon>Bacteria</taxon>
        <taxon>Bacillati</taxon>
        <taxon>Actinomycetota</taxon>
        <taxon>Actinomycetes</taxon>
        <taxon>Propionibacteriales</taxon>
        <taxon>Kribbellaceae</taxon>
        <taxon>Kribbella</taxon>
    </lineage>
</organism>
<feature type="transmembrane region" description="Helical" evidence="6">
    <location>
        <begin position="74"/>
        <end position="96"/>
    </location>
</feature>
<evidence type="ECO:0000256" key="4">
    <source>
        <dbReference type="ARBA" id="ARBA00022989"/>
    </source>
</evidence>
<keyword evidence="9" id="KW-1185">Reference proteome</keyword>
<evidence type="ECO:0000256" key="2">
    <source>
        <dbReference type="ARBA" id="ARBA00022475"/>
    </source>
</evidence>
<protein>
    <submittedName>
        <fullName evidence="8">Putative RDD family membrane protein YckC</fullName>
    </submittedName>
</protein>
<feature type="transmembrane region" description="Helical" evidence="6">
    <location>
        <begin position="39"/>
        <end position="62"/>
    </location>
</feature>
<dbReference type="Proteomes" id="UP000295388">
    <property type="component" value="Unassembled WGS sequence"/>
</dbReference>
<dbReference type="Pfam" id="PF06271">
    <property type="entry name" value="RDD"/>
    <property type="match status" value="1"/>
</dbReference>
<dbReference type="InterPro" id="IPR051791">
    <property type="entry name" value="Pra-immunoreactive"/>
</dbReference>
<evidence type="ECO:0000259" key="7">
    <source>
        <dbReference type="Pfam" id="PF06271"/>
    </source>
</evidence>
<evidence type="ECO:0000256" key="5">
    <source>
        <dbReference type="ARBA" id="ARBA00023136"/>
    </source>
</evidence>
<dbReference type="EMBL" id="SNWQ01000018">
    <property type="protein sequence ID" value="TDO43419.1"/>
    <property type="molecule type" value="Genomic_DNA"/>
</dbReference>
<comment type="subcellular location">
    <subcellularLocation>
        <location evidence="1">Cell membrane</location>
        <topology evidence="1">Multi-pass membrane protein</topology>
    </subcellularLocation>
</comment>
<dbReference type="GO" id="GO:0005886">
    <property type="term" value="C:plasma membrane"/>
    <property type="evidence" value="ECO:0007669"/>
    <property type="project" value="UniProtKB-SubCell"/>
</dbReference>
<keyword evidence="5 6" id="KW-0472">Membrane</keyword>
<keyword evidence="2" id="KW-1003">Cell membrane</keyword>
<evidence type="ECO:0000256" key="1">
    <source>
        <dbReference type="ARBA" id="ARBA00004651"/>
    </source>
</evidence>
<comment type="caution">
    <text evidence="8">The sequence shown here is derived from an EMBL/GenBank/DDBJ whole genome shotgun (WGS) entry which is preliminary data.</text>
</comment>
<feature type="domain" description="RDD" evidence="7">
    <location>
        <begin position="32"/>
        <end position="148"/>
    </location>
</feature>
<dbReference type="RefSeq" id="WP_133803837.1">
    <property type="nucleotide sequence ID" value="NZ_SNWQ01000018.1"/>
</dbReference>
<dbReference type="OrthoDB" id="5187110at2"/>
<dbReference type="InterPro" id="IPR010432">
    <property type="entry name" value="RDD"/>
</dbReference>
<evidence type="ECO:0000313" key="9">
    <source>
        <dbReference type="Proteomes" id="UP000295388"/>
    </source>
</evidence>
<keyword evidence="4 6" id="KW-1133">Transmembrane helix</keyword>
<accession>A0A4R6K2N4</accession>
<dbReference type="PANTHER" id="PTHR36115">
    <property type="entry name" value="PROLINE-RICH ANTIGEN HOMOLOG-RELATED"/>
    <property type="match status" value="1"/>
</dbReference>
<gene>
    <name evidence="8" type="ORF">EV643_118162</name>
</gene>
<reference evidence="8 9" key="1">
    <citation type="submission" date="2019-03" db="EMBL/GenBank/DDBJ databases">
        <title>Genomic Encyclopedia of Type Strains, Phase III (KMG-III): the genomes of soil and plant-associated and newly described type strains.</title>
        <authorList>
            <person name="Whitman W."/>
        </authorList>
    </citation>
    <scope>NUCLEOTIDE SEQUENCE [LARGE SCALE GENOMIC DNA]</scope>
    <source>
        <strain evidence="8 9">VKM Ac-2527</strain>
    </source>
</reference>
<evidence type="ECO:0000256" key="3">
    <source>
        <dbReference type="ARBA" id="ARBA00022692"/>
    </source>
</evidence>
<dbReference type="AlphaFoldDB" id="A0A4R6K2N4"/>
<dbReference type="PIRSF" id="PIRSF021697">
    <property type="entry name" value="UCP021697"/>
    <property type="match status" value="1"/>
</dbReference>
<feature type="transmembrane region" description="Helical" evidence="6">
    <location>
        <begin position="117"/>
        <end position="136"/>
    </location>
</feature>